<dbReference type="EMBL" id="CAUWAG010000010">
    <property type="protein sequence ID" value="CAJ2506950.1"/>
    <property type="molecule type" value="Genomic_DNA"/>
</dbReference>
<accession>A0AAI8VL59</accession>
<gene>
    <name evidence="2" type="ORF">KHLLAP_LOCUS7418</name>
</gene>
<reference evidence="2" key="1">
    <citation type="submission" date="2023-10" db="EMBL/GenBank/DDBJ databases">
        <authorList>
            <person name="Hackl T."/>
        </authorList>
    </citation>
    <scope>NUCLEOTIDE SEQUENCE</scope>
</reference>
<evidence type="ECO:0000256" key="1">
    <source>
        <dbReference type="SAM" id="MobiDB-lite"/>
    </source>
</evidence>
<evidence type="ECO:0000313" key="3">
    <source>
        <dbReference type="Proteomes" id="UP001295740"/>
    </source>
</evidence>
<feature type="region of interest" description="Disordered" evidence="1">
    <location>
        <begin position="125"/>
        <end position="147"/>
    </location>
</feature>
<sequence length="147" mass="16523">MEVAPHDAARRTGQVKEMFLWQGPLLPTLPADTDTALDYWKTCRRRTMGQWRVHAETSKQHLPLQNVSSMVLEKSFRWQPSSTHAGGTYEQGVVSHCYGELSCRVHMTHFGHLGTLKDGGVRDTVGTGGAAEGRNQYPVDWEAPFER</sequence>
<name>A0AAI8VL59_9PEZI</name>
<organism evidence="2 3">
    <name type="scientific">Anthostomella pinea</name>
    <dbReference type="NCBI Taxonomy" id="933095"/>
    <lineage>
        <taxon>Eukaryota</taxon>
        <taxon>Fungi</taxon>
        <taxon>Dikarya</taxon>
        <taxon>Ascomycota</taxon>
        <taxon>Pezizomycotina</taxon>
        <taxon>Sordariomycetes</taxon>
        <taxon>Xylariomycetidae</taxon>
        <taxon>Xylariales</taxon>
        <taxon>Xylariaceae</taxon>
        <taxon>Anthostomella</taxon>
    </lineage>
</organism>
<comment type="caution">
    <text evidence="2">The sequence shown here is derived from an EMBL/GenBank/DDBJ whole genome shotgun (WGS) entry which is preliminary data.</text>
</comment>
<evidence type="ECO:0000313" key="2">
    <source>
        <dbReference type="EMBL" id="CAJ2506950.1"/>
    </source>
</evidence>
<dbReference type="AlphaFoldDB" id="A0AAI8VL59"/>
<protein>
    <submittedName>
        <fullName evidence="2">Uu.00g081360.m01.CDS01</fullName>
    </submittedName>
</protein>
<keyword evidence="3" id="KW-1185">Reference proteome</keyword>
<proteinExistence type="predicted"/>
<dbReference type="Proteomes" id="UP001295740">
    <property type="component" value="Unassembled WGS sequence"/>
</dbReference>